<keyword evidence="2" id="KW-1185">Reference proteome</keyword>
<evidence type="ECO:0000313" key="2">
    <source>
        <dbReference type="Proteomes" id="UP000789572"/>
    </source>
</evidence>
<comment type="caution">
    <text evidence="1">The sequence shown here is derived from an EMBL/GenBank/DDBJ whole genome shotgun (WGS) entry which is preliminary data.</text>
</comment>
<dbReference type="Proteomes" id="UP000789572">
    <property type="component" value="Unassembled WGS sequence"/>
</dbReference>
<dbReference type="AlphaFoldDB" id="A0A9N9EI98"/>
<evidence type="ECO:0000313" key="1">
    <source>
        <dbReference type="EMBL" id="CAG8675043.1"/>
    </source>
</evidence>
<protein>
    <submittedName>
        <fullName evidence="1">896_t:CDS:1</fullName>
    </submittedName>
</protein>
<organism evidence="1 2">
    <name type="scientific">Paraglomus occultum</name>
    <dbReference type="NCBI Taxonomy" id="144539"/>
    <lineage>
        <taxon>Eukaryota</taxon>
        <taxon>Fungi</taxon>
        <taxon>Fungi incertae sedis</taxon>
        <taxon>Mucoromycota</taxon>
        <taxon>Glomeromycotina</taxon>
        <taxon>Glomeromycetes</taxon>
        <taxon>Paraglomerales</taxon>
        <taxon>Paraglomeraceae</taxon>
        <taxon>Paraglomus</taxon>
    </lineage>
</organism>
<feature type="non-terminal residue" evidence="1">
    <location>
        <position position="203"/>
    </location>
</feature>
<accession>A0A9N9EI98</accession>
<name>A0A9N9EI98_9GLOM</name>
<reference evidence="1" key="1">
    <citation type="submission" date="2021-06" db="EMBL/GenBank/DDBJ databases">
        <authorList>
            <person name="Kallberg Y."/>
            <person name="Tangrot J."/>
            <person name="Rosling A."/>
        </authorList>
    </citation>
    <scope>NUCLEOTIDE SEQUENCE</scope>
    <source>
        <strain evidence="1">IA702</strain>
    </source>
</reference>
<gene>
    <name evidence="1" type="ORF">POCULU_LOCUS11186</name>
</gene>
<sequence length="203" mass="24264">VYMKKRPLPKKPKPYRINLLFELAVGGWNMIRVAVINKFRECKDIEVRYLLDLLDNISPLVLDFYPVIFRSGHWPAYMDALFRAWALFFRYGRKHYNKLPLAFFSDVFYGFNTQHPMAQVIKQNLHLFNDYYVENFHSSLRLQTHASNSPDQIIRQAKNIDQSRGNNTFKETFSEPHNIVYTEKELEFMKKRTATFLLKLFIE</sequence>
<proteinExistence type="predicted"/>
<dbReference type="EMBL" id="CAJVPJ010007348">
    <property type="protein sequence ID" value="CAG8675043.1"/>
    <property type="molecule type" value="Genomic_DNA"/>
</dbReference>
<dbReference type="OrthoDB" id="2440335at2759"/>
<feature type="non-terminal residue" evidence="1">
    <location>
        <position position="1"/>
    </location>
</feature>